<gene>
    <name evidence="1" type="ORF">A5792_24650</name>
</gene>
<dbReference type="InterPro" id="IPR027417">
    <property type="entry name" value="P-loop_NTPase"/>
</dbReference>
<dbReference type="SUPFAM" id="SSF52540">
    <property type="entry name" value="P-loop containing nucleoside triphosphate hydrolases"/>
    <property type="match status" value="1"/>
</dbReference>
<dbReference type="STRING" id="43304.GCA_001403655_06724"/>
<dbReference type="AlphaFoldDB" id="A0A1A0QYL9"/>
<accession>A0A1A0QYL9</accession>
<name>A0A1A0QYL9_MYCPR</name>
<comment type="caution">
    <text evidence="1">The sequence shown here is derived from an EMBL/GenBank/DDBJ whole genome shotgun (WGS) entry which is preliminary data.</text>
</comment>
<dbReference type="Proteomes" id="UP000093902">
    <property type="component" value="Unassembled WGS sequence"/>
</dbReference>
<sequence>MFADELTRFADRDGDARLAEIVARVTAPLTVEVRGRRGVGVSTVEGALAGAGLEIAESGEITVVVIAEVLKPEDEALLAELNRAGRPTLVVLNKADLAGSGPGGSIATARHRAGRLQELAGVPVAPMVALLSRTVLPEPLVDALRLLAAEPADLTSVDAFVSVPHRVDGSVRAELLNRLDRFGIAHSTLALCRGATAESLPGLLRRLSEVDRVVAAVDTAAASVRYRRVRWALAELRAVGGPAVGRFLAADETVIALMAAAVEVVQADGLTVDPGADRDAHLCRARHWRRYRDGPVNALHRSCGDDIVRGSLRLLGAAGKGR</sequence>
<evidence type="ECO:0000313" key="1">
    <source>
        <dbReference type="EMBL" id="OBB27295.1"/>
    </source>
</evidence>
<dbReference type="EMBL" id="LZSO01000031">
    <property type="protein sequence ID" value="OBB27295.1"/>
    <property type="molecule type" value="Genomic_DNA"/>
</dbReference>
<organism evidence="1 2">
    <name type="scientific">Mycolicibacterium peregrinum</name>
    <name type="common">Mycobacterium peregrinum</name>
    <dbReference type="NCBI Taxonomy" id="43304"/>
    <lineage>
        <taxon>Bacteria</taxon>
        <taxon>Bacillati</taxon>
        <taxon>Actinomycetota</taxon>
        <taxon>Actinomycetes</taxon>
        <taxon>Mycobacteriales</taxon>
        <taxon>Mycobacteriaceae</taxon>
        <taxon>Mycolicibacterium</taxon>
    </lineage>
</organism>
<evidence type="ECO:0000313" key="2">
    <source>
        <dbReference type="Proteomes" id="UP000093902"/>
    </source>
</evidence>
<dbReference type="Gene3D" id="3.40.50.300">
    <property type="entry name" value="P-loop containing nucleotide triphosphate hydrolases"/>
    <property type="match status" value="1"/>
</dbReference>
<proteinExistence type="predicted"/>
<reference evidence="2" key="1">
    <citation type="submission" date="2016-06" db="EMBL/GenBank/DDBJ databases">
        <authorList>
            <person name="Sutton G."/>
            <person name="Brinkac L."/>
            <person name="Sanka R."/>
            <person name="Adams M."/>
            <person name="Lau E."/>
            <person name="Mehaffy C."/>
            <person name="Tameris M."/>
            <person name="Hatherill M."/>
            <person name="Hanekom W."/>
            <person name="Mahomed H."/>
            <person name="Mcshane H."/>
        </authorList>
    </citation>
    <scope>NUCLEOTIDE SEQUENCE [LARGE SCALE GENOMIC DNA]</scope>
    <source>
        <strain evidence="2">852002-51209_SCH5440388</strain>
    </source>
</reference>
<protein>
    <submittedName>
        <fullName evidence="1">Uncharacterized protein</fullName>
    </submittedName>
</protein>